<dbReference type="InterPro" id="IPR027417">
    <property type="entry name" value="P-loop_NTPase"/>
</dbReference>
<keyword evidence="4 9" id="KW-0694">RNA-binding</keyword>
<evidence type="ECO:0000256" key="9">
    <source>
        <dbReference type="HAMAP-Rule" id="MF_00306"/>
    </source>
</evidence>
<dbReference type="InterPro" id="IPR036891">
    <property type="entry name" value="Signal_recog_part_SRP54_M_sf"/>
</dbReference>
<dbReference type="EMBL" id="UYIV01000001">
    <property type="protein sequence ID" value="VDH04885.1"/>
    <property type="molecule type" value="Genomic_DNA"/>
</dbReference>
<dbReference type="InterPro" id="IPR003593">
    <property type="entry name" value="AAA+_ATPase"/>
</dbReference>
<dbReference type="GO" id="GO:0008312">
    <property type="term" value="F:7S RNA binding"/>
    <property type="evidence" value="ECO:0007669"/>
    <property type="project" value="InterPro"/>
</dbReference>
<evidence type="ECO:0000256" key="5">
    <source>
        <dbReference type="ARBA" id="ARBA00023134"/>
    </source>
</evidence>
<evidence type="ECO:0000256" key="2">
    <source>
        <dbReference type="ARBA" id="ARBA00022741"/>
    </source>
</evidence>
<keyword evidence="7 9" id="KW-0687">Ribonucleoprotein</keyword>
<dbReference type="InterPro" id="IPR013822">
    <property type="entry name" value="Signal_recog_particl_SRP54_hlx"/>
</dbReference>
<comment type="subcellular location">
    <subcellularLocation>
        <location evidence="9">Cytoplasm</location>
    </subcellularLocation>
    <text evidence="9">The SRP-RNC complex is targeted to the cytoplasmic membrane.</text>
</comment>
<comment type="catalytic activity">
    <reaction evidence="8 9">
        <text>GTP + H2O = GDP + phosphate + H(+)</text>
        <dbReference type="Rhea" id="RHEA:19669"/>
        <dbReference type="ChEBI" id="CHEBI:15377"/>
        <dbReference type="ChEBI" id="CHEBI:15378"/>
        <dbReference type="ChEBI" id="CHEBI:37565"/>
        <dbReference type="ChEBI" id="CHEBI:43474"/>
        <dbReference type="ChEBI" id="CHEBI:58189"/>
        <dbReference type="EC" id="3.6.5.4"/>
    </reaction>
</comment>
<feature type="binding site" evidence="9">
    <location>
        <begin position="247"/>
        <end position="250"/>
    </location>
    <ligand>
        <name>GTP</name>
        <dbReference type="ChEBI" id="CHEBI:37565"/>
    </ligand>
</feature>
<feature type="domain" description="SRP54-type proteins GTP-binding" evidence="10">
    <location>
        <begin position="268"/>
        <end position="281"/>
    </location>
</feature>
<dbReference type="HAMAP" id="MF_00306">
    <property type="entry name" value="SRP54"/>
    <property type="match status" value="1"/>
</dbReference>
<dbReference type="Gene3D" id="1.10.260.30">
    <property type="entry name" value="Signal recognition particle, SRP54 subunit, M-domain"/>
    <property type="match status" value="1"/>
</dbReference>
<keyword evidence="5 9" id="KW-0342">GTP-binding</keyword>
<keyword evidence="6 9" id="KW-0733">Signal recognition particle</keyword>
<gene>
    <name evidence="9 11" type="primary">ffh</name>
    <name evidence="11" type="ORF">NCTC12929_01658</name>
</gene>
<organism evidence="11 12">
    <name type="scientific">Bergeyella zoohelcum</name>
    <dbReference type="NCBI Taxonomy" id="1015"/>
    <lineage>
        <taxon>Bacteria</taxon>
        <taxon>Pseudomonadati</taxon>
        <taxon>Bacteroidota</taxon>
        <taxon>Flavobacteriia</taxon>
        <taxon>Flavobacteriales</taxon>
        <taxon>Weeksellaceae</taxon>
        <taxon>Bergeyella</taxon>
    </lineage>
</organism>
<evidence type="ECO:0000259" key="10">
    <source>
        <dbReference type="PROSITE" id="PS00300"/>
    </source>
</evidence>
<keyword evidence="2 9" id="KW-0547">Nucleotide-binding</keyword>
<dbReference type="GO" id="GO:0048500">
    <property type="term" value="C:signal recognition particle"/>
    <property type="evidence" value="ECO:0007669"/>
    <property type="project" value="UniProtKB-UniRule"/>
</dbReference>
<dbReference type="Pfam" id="PF00448">
    <property type="entry name" value="SRP54"/>
    <property type="match status" value="1"/>
</dbReference>
<sequence length="455" mass="50665">MFNNLQDKLDKALHNIKGRGKITEINVAETVKEIRRALVDADVNYRVAKDLTKRVQDKAIGQNVLTSLTPGQLMTKIVHDELVALMGGTQEGINLSGKPSVILIAGLQGSGKTTFSGKLAHFLKTKKNKKPLLVACDVYRPAAIEQLKVLGEQIQVPVYTEEGSNNPSTIAENAVNYAKHNSFDVVIVDTAGRLAVDEQMMNEIKTVHHFIHPNETLFVVDSMTGQDAVNTAKAFNDVLNFDGVVLTKLDGDTRGGAALTIRSVVEKPIKFISTGEKMEALDLFYPERMADRILGMGDVISLVERAQEQFDEEEAKKLHKKIAKNEFGFDDFLQQIQQIKRMGNMKDLMGMIPGVGKAIKDVDINDDAFKHIEAIIQSMTPEERRKPSIINTQRKNRIAKGSGRKIEDVNQLMKQFEQMGKMMKMMQGPQGKQLMQMMSKGMPNIPGLGRMFPKM</sequence>
<dbReference type="SUPFAM" id="SSF47446">
    <property type="entry name" value="Signal peptide-binding domain"/>
    <property type="match status" value="1"/>
</dbReference>
<dbReference type="EC" id="3.6.5.4" evidence="9"/>
<dbReference type="Gene3D" id="3.40.50.300">
    <property type="entry name" value="P-loop containing nucleotide triphosphate hydrolases"/>
    <property type="match status" value="1"/>
</dbReference>
<dbReference type="CDD" id="cd18539">
    <property type="entry name" value="SRP_G"/>
    <property type="match status" value="1"/>
</dbReference>
<dbReference type="SMART" id="SM00963">
    <property type="entry name" value="SRP54_N"/>
    <property type="match status" value="1"/>
</dbReference>
<dbReference type="InterPro" id="IPR000897">
    <property type="entry name" value="SRP54_GTPase_dom"/>
</dbReference>
<comment type="function">
    <text evidence="9">Involved in targeting and insertion of nascent membrane proteins into the cytoplasmic membrane. Binds to the hydrophobic signal sequence of the ribosome-nascent chain (RNC) as it emerges from the ribosomes. The SRP-RNC complex is then targeted to the cytoplasmic membrane where it interacts with the SRP receptor FtsY.</text>
</comment>
<dbReference type="GO" id="GO:0003924">
    <property type="term" value="F:GTPase activity"/>
    <property type="evidence" value="ECO:0007669"/>
    <property type="project" value="UniProtKB-UniRule"/>
</dbReference>
<reference evidence="11 12" key="1">
    <citation type="submission" date="2018-11" db="EMBL/GenBank/DDBJ databases">
        <authorList>
            <consortium name="Pathogen Informatics"/>
        </authorList>
    </citation>
    <scope>NUCLEOTIDE SEQUENCE [LARGE SCALE GENOMIC DNA]</scope>
    <source>
        <strain evidence="11 12">NCTC12929</strain>
    </source>
</reference>
<name>A0A7Z9CHF7_9FLAO</name>
<proteinExistence type="inferred from homology"/>
<dbReference type="PANTHER" id="PTHR11564">
    <property type="entry name" value="SIGNAL RECOGNITION PARTICLE 54K PROTEIN SRP54"/>
    <property type="match status" value="1"/>
</dbReference>
<comment type="similarity">
    <text evidence="1 9">Belongs to the GTP-binding SRP family. SRP54 subfamily.</text>
</comment>
<dbReference type="PANTHER" id="PTHR11564:SF5">
    <property type="entry name" value="SIGNAL RECOGNITION PARTICLE SUBUNIT SRP54"/>
    <property type="match status" value="1"/>
</dbReference>
<dbReference type="RefSeq" id="WP_125151458.1">
    <property type="nucleotide sequence ID" value="NZ_UYIV01000001.1"/>
</dbReference>
<evidence type="ECO:0000256" key="8">
    <source>
        <dbReference type="ARBA" id="ARBA00048027"/>
    </source>
</evidence>
<dbReference type="InterPro" id="IPR004125">
    <property type="entry name" value="Signal_recog_particle_SRP54_M"/>
</dbReference>
<dbReference type="Gene3D" id="1.20.120.140">
    <property type="entry name" value="Signal recognition particle SRP54, nucleotide-binding domain"/>
    <property type="match status" value="1"/>
</dbReference>
<comment type="domain">
    <text evidence="9">Composed of three domains: the N-terminal N domain, which is responsible for interactions with the ribosome, the central G domain, which binds GTP, and the C-terminal M domain, which binds the RNA and the signal sequence of the RNC.</text>
</comment>
<dbReference type="SUPFAM" id="SSF52540">
    <property type="entry name" value="P-loop containing nucleoside triphosphate hydrolases"/>
    <property type="match status" value="1"/>
</dbReference>
<dbReference type="NCBIfam" id="TIGR00959">
    <property type="entry name" value="ffh"/>
    <property type="match status" value="1"/>
</dbReference>
<evidence type="ECO:0000313" key="11">
    <source>
        <dbReference type="EMBL" id="VDH04885.1"/>
    </source>
</evidence>
<evidence type="ECO:0000256" key="4">
    <source>
        <dbReference type="ARBA" id="ARBA00022884"/>
    </source>
</evidence>
<dbReference type="FunFam" id="3.40.50.300:FF:000022">
    <property type="entry name" value="Signal recognition particle 54 kDa subunit"/>
    <property type="match status" value="1"/>
</dbReference>
<feature type="binding site" evidence="9">
    <location>
        <begin position="106"/>
        <end position="113"/>
    </location>
    <ligand>
        <name>GTP</name>
        <dbReference type="ChEBI" id="CHEBI:37565"/>
    </ligand>
</feature>
<dbReference type="GO" id="GO:0005525">
    <property type="term" value="F:GTP binding"/>
    <property type="evidence" value="ECO:0007669"/>
    <property type="project" value="UniProtKB-UniRule"/>
</dbReference>
<keyword evidence="3 9" id="KW-0378">Hydrolase</keyword>
<evidence type="ECO:0000313" key="12">
    <source>
        <dbReference type="Proteomes" id="UP000270205"/>
    </source>
</evidence>
<protein>
    <recommendedName>
        <fullName evidence="9">Signal recognition particle protein</fullName>
        <ecNumber evidence="9">3.6.5.4</ecNumber>
    </recommendedName>
    <alternativeName>
        <fullName evidence="9">Fifty-four homolog</fullName>
    </alternativeName>
</protein>
<comment type="caution">
    <text evidence="11">The sequence shown here is derived from an EMBL/GenBank/DDBJ whole genome shotgun (WGS) entry which is preliminary data.</text>
</comment>
<evidence type="ECO:0000256" key="6">
    <source>
        <dbReference type="ARBA" id="ARBA00023135"/>
    </source>
</evidence>
<evidence type="ECO:0000256" key="1">
    <source>
        <dbReference type="ARBA" id="ARBA00005450"/>
    </source>
</evidence>
<dbReference type="AlphaFoldDB" id="A0A7Z9CHF7"/>
<dbReference type="Pfam" id="PF02978">
    <property type="entry name" value="SRP_SPB"/>
    <property type="match status" value="1"/>
</dbReference>
<dbReference type="InterPro" id="IPR042101">
    <property type="entry name" value="SRP54_N_sf"/>
</dbReference>
<comment type="subunit">
    <text evidence="9">Part of the signal recognition particle protein translocation system, which is composed of SRP and FtsY.</text>
</comment>
<dbReference type="Proteomes" id="UP000270205">
    <property type="component" value="Unassembled WGS sequence"/>
</dbReference>
<dbReference type="InterPro" id="IPR004780">
    <property type="entry name" value="SRP"/>
</dbReference>
<dbReference type="SMART" id="SM00962">
    <property type="entry name" value="SRP54"/>
    <property type="match status" value="1"/>
</dbReference>
<keyword evidence="9" id="KW-0963">Cytoplasm</keyword>
<dbReference type="PROSITE" id="PS00300">
    <property type="entry name" value="SRP54"/>
    <property type="match status" value="1"/>
</dbReference>
<accession>A0A7Z9CHF7</accession>
<dbReference type="GO" id="GO:0006614">
    <property type="term" value="P:SRP-dependent cotranslational protein targeting to membrane"/>
    <property type="evidence" value="ECO:0007669"/>
    <property type="project" value="InterPro"/>
</dbReference>
<dbReference type="Pfam" id="PF02881">
    <property type="entry name" value="SRP54_N"/>
    <property type="match status" value="1"/>
</dbReference>
<dbReference type="SMART" id="SM00382">
    <property type="entry name" value="AAA"/>
    <property type="match status" value="1"/>
</dbReference>
<evidence type="ECO:0000256" key="7">
    <source>
        <dbReference type="ARBA" id="ARBA00023274"/>
    </source>
</evidence>
<evidence type="ECO:0000256" key="3">
    <source>
        <dbReference type="ARBA" id="ARBA00022801"/>
    </source>
</evidence>
<feature type="binding site" evidence="9">
    <location>
        <begin position="189"/>
        <end position="193"/>
    </location>
    <ligand>
        <name>GTP</name>
        <dbReference type="ChEBI" id="CHEBI:37565"/>
    </ligand>
</feature>
<dbReference type="InterPro" id="IPR022941">
    <property type="entry name" value="SRP54"/>
</dbReference>